<comment type="caution">
    <text evidence="10">The sequence shown here is derived from an EMBL/GenBank/DDBJ whole genome shotgun (WGS) entry which is preliminary data.</text>
</comment>
<organism evidence="10 11">
    <name type="scientific">Rhamnusium bicolor</name>
    <dbReference type="NCBI Taxonomy" id="1586634"/>
    <lineage>
        <taxon>Eukaryota</taxon>
        <taxon>Metazoa</taxon>
        <taxon>Ecdysozoa</taxon>
        <taxon>Arthropoda</taxon>
        <taxon>Hexapoda</taxon>
        <taxon>Insecta</taxon>
        <taxon>Pterygota</taxon>
        <taxon>Neoptera</taxon>
        <taxon>Endopterygota</taxon>
        <taxon>Coleoptera</taxon>
        <taxon>Polyphaga</taxon>
        <taxon>Cucujiformia</taxon>
        <taxon>Chrysomeloidea</taxon>
        <taxon>Cerambycidae</taxon>
        <taxon>Lepturinae</taxon>
        <taxon>Rhagiini</taxon>
        <taxon>Rhamnusium</taxon>
    </lineage>
</organism>
<evidence type="ECO:0000256" key="7">
    <source>
        <dbReference type="ARBA" id="ARBA00023170"/>
    </source>
</evidence>
<keyword evidence="4" id="KW-0552">Olfaction</keyword>
<dbReference type="GO" id="GO:0004984">
    <property type="term" value="F:olfactory receptor activity"/>
    <property type="evidence" value="ECO:0007669"/>
    <property type="project" value="InterPro"/>
</dbReference>
<evidence type="ECO:0000256" key="8">
    <source>
        <dbReference type="ARBA" id="ARBA00023224"/>
    </source>
</evidence>
<evidence type="ECO:0000256" key="5">
    <source>
        <dbReference type="ARBA" id="ARBA00022989"/>
    </source>
</evidence>
<dbReference type="Proteomes" id="UP001162156">
    <property type="component" value="Unassembled WGS sequence"/>
</dbReference>
<reference evidence="10" key="1">
    <citation type="journal article" date="2023" name="Insect Mol. Biol.">
        <title>Genome sequencing provides insights into the evolution of gene families encoding plant cell wall-degrading enzymes in longhorned beetles.</title>
        <authorList>
            <person name="Shin N.R."/>
            <person name="Okamura Y."/>
            <person name="Kirsch R."/>
            <person name="Pauchet Y."/>
        </authorList>
    </citation>
    <scope>NUCLEOTIDE SEQUENCE</scope>
    <source>
        <strain evidence="10">RBIC_L_NR</strain>
    </source>
</reference>
<dbReference type="AlphaFoldDB" id="A0AAV8XZ89"/>
<dbReference type="GO" id="GO:0007165">
    <property type="term" value="P:signal transduction"/>
    <property type="evidence" value="ECO:0007669"/>
    <property type="project" value="UniProtKB-KW"/>
</dbReference>
<evidence type="ECO:0000313" key="10">
    <source>
        <dbReference type="EMBL" id="KAJ8944034.1"/>
    </source>
</evidence>
<feature type="transmembrane region" description="Helical" evidence="9">
    <location>
        <begin position="114"/>
        <end position="132"/>
    </location>
</feature>
<dbReference type="GO" id="GO:0005549">
    <property type="term" value="F:odorant binding"/>
    <property type="evidence" value="ECO:0007669"/>
    <property type="project" value="InterPro"/>
</dbReference>
<keyword evidence="2" id="KW-0716">Sensory transduction</keyword>
<proteinExistence type="predicted"/>
<keyword evidence="3 9" id="KW-0812">Transmembrane</keyword>
<keyword evidence="11" id="KW-1185">Reference proteome</keyword>
<evidence type="ECO:0000256" key="9">
    <source>
        <dbReference type="SAM" id="Phobius"/>
    </source>
</evidence>
<dbReference type="GO" id="GO:0016020">
    <property type="term" value="C:membrane"/>
    <property type="evidence" value="ECO:0007669"/>
    <property type="project" value="UniProtKB-SubCell"/>
</dbReference>
<evidence type="ECO:0000256" key="6">
    <source>
        <dbReference type="ARBA" id="ARBA00023136"/>
    </source>
</evidence>
<dbReference type="InterPro" id="IPR004117">
    <property type="entry name" value="7tm6_olfct_rcpt"/>
</dbReference>
<keyword evidence="5 9" id="KW-1133">Transmembrane helix</keyword>
<evidence type="ECO:0000256" key="3">
    <source>
        <dbReference type="ARBA" id="ARBA00022692"/>
    </source>
</evidence>
<comment type="subcellular location">
    <subcellularLocation>
        <location evidence="1">Membrane</location>
        <topology evidence="1">Multi-pass membrane protein</topology>
    </subcellularLocation>
</comment>
<evidence type="ECO:0000313" key="11">
    <source>
        <dbReference type="Proteomes" id="UP001162156"/>
    </source>
</evidence>
<accession>A0AAV8XZ89</accession>
<name>A0AAV8XZ89_9CUCU</name>
<gene>
    <name evidence="10" type="ORF">NQ314_009566</name>
</gene>
<dbReference type="Pfam" id="PF02949">
    <property type="entry name" value="7tm_6"/>
    <property type="match status" value="1"/>
</dbReference>
<dbReference type="EMBL" id="JANEYF010002635">
    <property type="protein sequence ID" value="KAJ8944034.1"/>
    <property type="molecule type" value="Genomic_DNA"/>
</dbReference>
<feature type="transmembrane region" description="Helical" evidence="9">
    <location>
        <begin position="167"/>
        <end position="187"/>
    </location>
</feature>
<keyword evidence="7" id="KW-0675">Receptor</keyword>
<keyword evidence="6 9" id="KW-0472">Membrane</keyword>
<evidence type="ECO:0000256" key="2">
    <source>
        <dbReference type="ARBA" id="ARBA00022606"/>
    </source>
</evidence>
<sequence length="251" mass="29628">MRYIMIFVGKWYLGFQSTSKDVTYKIYSLAVELFFLWMTQQTLISIIIFRDCPERATELICYYIQYTNSNICSFLSKRDKMKLIYNYIIDYELTHLDPVTAHIYLEYAKLNRKVVKFFLLLTAVAGTIWYVLVVKDTFAANCIGACTLQKGLNFQIWYPFDLYNKCYGITLVVDIMFYISAVSVHIFNKISPVSFMIFILGQIKILQEMIRNLQDIDNKDILKAIIACIKKHQEVIRYFLKAYLCKYSKIM</sequence>
<evidence type="ECO:0000256" key="4">
    <source>
        <dbReference type="ARBA" id="ARBA00022725"/>
    </source>
</evidence>
<keyword evidence="8" id="KW-0807">Transducer</keyword>
<protein>
    <submittedName>
        <fullName evidence="10">Uncharacterized protein</fullName>
    </submittedName>
</protein>
<evidence type="ECO:0000256" key="1">
    <source>
        <dbReference type="ARBA" id="ARBA00004141"/>
    </source>
</evidence>